<reference evidence="6" key="1">
    <citation type="journal article" date="2013" name="Genome Announc.">
        <title>Draft genome sequence of the ascomycete Phaeoacremonium aleophilum strain UCR-PA7, a causal agent of the esca disease complex in grapevines.</title>
        <authorList>
            <person name="Blanco-Ulate B."/>
            <person name="Rolshausen P."/>
            <person name="Cantu D."/>
        </authorList>
    </citation>
    <scope>NUCLEOTIDE SEQUENCE [LARGE SCALE GENOMIC DNA]</scope>
    <source>
        <strain evidence="6">UCR-PA7</strain>
    </source>
</reference>
<dbReference type="CDD" id="cd05323">
    <property type="entry name" value="ADH_SDR_c_like"/>
    <property type="match status" value="1"/>
</dbReference>
<proteinExistence type="inferred from homology"/>
<keyword evidence="3" id="KW-0560">Oxidoreductase</keyword>
<dbReference type="AlphaFoldDB" id="R8BB33"/>
<comment type="similarity">
    <text evidence="1 4">Belongs to the short-chain dehydrogenases/reductases (SDR) family.</text>
</comment>
<evidence type="ECO:0000256" key="1">
    <source>
        <dbReference type="ARBA" id="ARBA00006484"/>
    </source>
</evidence>
<evidence type="ECO:0000313" key="5">
    <source>
        <dbReference type="EMBL" id="EON96500.1"/>
    </source>
</evidence>
<dbReference type="InterPro" id="IPR020904">
    <property type="entry name" value="Sc_DH/Rdtase_CS"/>
</dbReference>
<dbReference type="PRINTS" id="PR00081">
    <property type="entry name" value="GDHRDH"/>
</dbReference>
<dbReference type="Gene3D" id="3.40.50.720">
    <property type="entry name" value="NAD(P)-binding Rossmann-like Domain"/>
    <property type="match status" value="1"/>
</dbReference>
<gene>
    <name evidence="5" type="ORF">UCRPA7_7992</name>
</gene>
<evidence type="ECO:0000256" key="4">
    <source>
        <dbReference type="RuleBase" id="RU000363"/>
    </source>
</evidence>
<dbReference type="RefSeq" id="XP_007918703.1">
    <property type="nucleotide sequence ID" value="XM_007920512.1"/>
</dbReference>
<keyword evidence="6" id="KW-1185">Reference proteome</keyword>
<sequence>MARIALITGGASGMGLAVAKVLAEKGWKCALLDMNEKAGEEAAANVPKSEFVKVDVTSWDSLSSAFDTIFEKHGTIDFVFANAGIVERDNFYEKLAPEKLKGRIPSRPNQLTIDINLKAVIDTAYLAQHYFRLSPHHGSTASLVMTASVGGLYPAQFCPIYAASKSGVVNFMRSIAFPYHHYDGVRCYAICPGTVRTNLLNSAEWSTFPEEYFTPIESIASTVAMLVEGGNMTDAKGKTVEKGKDYGLAVELNGKNFYFRDQPEFCDETMALVMKATSMENQIERLNGYKGQN</sequence>
<name>R8BB33_PHAM7</name>
<evidence type="ECO:0000313" key="6">
    <source>
        <dbReference type="Proteomes" id="UP000014074"/>
    </source>
</evidence>
<dbReference type="HOGENOM" id="CLU_010194_13_0_1"/>
<dbReference type="GeneID" id="19328801"/>
<dbReference type="GO" id="GO:0016616">
    <property type="term" value="F:oxidoreductase activity, acting on the CH-OH group of donors, NAD or NADP as acceptor"/>
    <property type="evidence" value="ECO:0007669"/>
    <property type="project" value="TreeGrafter"/>
</dbReference>
<accession>R8BB33</accession>
<dbReference type="EMBL" id="KB933331">
    <property type="protein sequence ID" value="EON96500.1"/>
    <property type="molecule type" value="Genomic_DNA"/>
</dbReference>
<dbReference type="PANTHER" id="PTHR44229">
    <property type="entry name" value="15-HYDROXYPROSTAGLANDIN DEHYDROGENASE [NAD(+)]"/>
    <property type="match status" value="1"/>
</dbReference>
<organism evidence="5 6">
    <name type="scientific">Phaeoacremonium minimum (strain UCR-PA7)</name>
    <name type="common">Esca disease fungus</name>
    <name type="synonym">Togninia minima</name>
    <dbReference type="NCBI Taxonomy" id="1286976"/>
    <lineage>
        <taxon>Eukaryota</taxon>
        <taxon>Fungi</taxon>
        <taxon>Dikarya</taxon>
        <taxon>Ascomycota</taxon>
        <taxon>Pezizomycotina</taxon>
        <taxon>Sordariomycetes</taxon>
        <taxon>Sordariomycetidae</taxon>
        <taxon>Togniniales</taxon>
        <taxon>Togniniaceae</taxon>
        <taxon>Phaeoacremonium</taxon>
    </lineage>
</organism>
<dbReference type="Pfam" id="PF00106">
    <property type="entry name" value="adh_short"/>
    <property type="match status" value="1"/>
</dbReference>
<dbReference type="InterPro" id="IPR002347">
    <property type="entry name" value="SDR_fam"/>
</dbReference>
<dbReference type="PANTHER" id="PTHR44229:SF4">
    <property type="entry name" value="15-HYDROXYPROSTAGLANDIN DEHYDROGENASE [NAD(+)]"/>
    <property type="match status" value="1"/>
</dbReference>
<evidence type="ECO:0000256" key="3">
    <source>
        <dbReference type="ARBA" id="ARBA00023002"/>
    </source>
</evidence>
<dbReference type="eggNOG" id="KOG4169">
    <property type="taxonomic scope" value="Eukaryota"/>
</dbReference>
<keyword evidence="2" id="KW-0521">NADP</keyword>
<dbReference type="GO" id="GO:0005737">
    <property type="term" value="C:cytoplasm"/>
    <property type="evidence" value="ECO:0007669"/>
    <property type="project" value="TreeGrafter"/>
</dbReference>
<dbReference type="OrthoDB" id="37659at2759"/>
<dbReference type="PROSITE" id="PS00061">
    <property type="entry name" value="ADH_SHORT"/>
    <property type="match status" value="1"/>
</dbReference>
<dbReference type="Proteomes" id="UP000014074">
    <property type="component" value="Unassembled WGS sequence"/>
</dbReference>
<dbReference type="PRINTS" id="PR00080">
    <property type="entry name" value="SDRFAMILY"/>
</dbReference>
<dbReference type="KEGG" id="tmn:UCRPA7_7992"/>
<dbReference type="SUPFAM" id="SSF51735">
    <property type="entry name" value="NAD(P)-binding Rossmann-fold domains"/>
    <property type="match status" value="1"/>
</dbReference>
<dbReference type="InterPro" id="IPR036291">
    <property type="entry name" value="NAD(P)-bd_dom_sf"/>
</dbReference>
<evidence type="ECO:0000256" key="2">
    <source>
        <dbReference type="ARBA" id="ARBA00022857"/>
    </source>
</evidence>
<protein>
    <submittedName>
        <fullName evidence="5">Putative 3-beta-hydroxysteroid dehydrogenase protein</fullName>
    </submittedName>
</protein>